<dbReference type="PANTHER" id="PTHR30604:SF1">
    <property type="entry name" value="DNA UTILIZATION PROTEIN HOFQ"/>
    <property type="match status" value="1"/>
</dbReference>
<protein>
    <recommendedName>
        <fullName evidence="4">Type II/III secretion system secretin-like domain-containing protein</fullName>
    </recommendedName>
</protein>
<feature type="region of interest" description="Disordered" evidence="3">
    <location>
        <begin position="819"/>
        <end position="848"/>
    </location>
</feature>
<comment type="similarity">
    <text evidence="1">Belongs to the bacterial secretin family.</text>
</comment>
<dbReference type="InterPro" id="IPR004846">
    <property type="entry name" value="T2SS/T3SS_dom"/>
</dbReference>
<dbReference type="SMART" id="SM00028">
    <property type="entry name" value="TPR"/>
    <property type="match status" value="2"/>
</dbReference>
<evidence type="ECO:0000256" key="3">
    <source>
        <dbReference type="SAM" id="MobiDB-lite"/>
    </source>
</evidence>
<dbReference type="InterPro" id="IPR019734">
    <property type="entry name" value="TPR_rpt"/>
</dbReference>
<evidence type="ECO:0000256" key="2">
    <source>
        <dbReference type="SAM" id="Coils"/>
    </source>
</evidence>
<dbReference type="PANTHER" id="PTHR30604">
    <property type="entry name" value="PROTEIN TRANSPORT PROTEIN HOFQ"/>
    <property type="match status" value="1"/>
</dbReference>
<comment type="caution">
    <text evidence="5">The sequence shown here is derived from an EMBL/GenBank/DDBJ whole genome shotgun (WGS) entry which is preliminary data.</text>
</comment>
<feature type="coiled-coil region" evidence="2">
    <location>
        <begin position="373"/>
        <end position="423"/>
    </location>
</feature>
<evidence type="ECO:0000313" key="6">
    <source>
        <dbReference type="Proteomes" id="UP001575105"/>
    </source>
</evidence>
<keyword evidence="2" id="KW-0175">Coiled coil</keyword>
<dbReference type="SUPFAM" id="SSF48452">
    <property type="entry name" value="TPR-like"/>
    <property type="match status" value="1"/>
</dbReference>
<dbReference type="InterPro" id="IPR011990">
    <property type="entry name" value="TPR-like_helical_dom_sf"/>
</dbReference>
<feature type="compositionally biased region" description="Gly residues" evidence="3">
    <location>
        <begin position="670"/>
        <end position="697"/>
    </location>
</feature>
<keyword evidence="6" id="KW-1185">Reference proteome</keyword>
<reference evidence="5 6" key="1">
    <citation type="submission" date="2024-08" db="EMBL/GenBank/DDBJ databases">
        <title>Whole-genome sequencing of halo(alkali)philic microorganisms from hypersaline lakes.</title>
        <authorList>
            <person name="Sorokin D.Y."/>
            <person name="Merkel A.Y."/>
            <person name="Messina E."/>
            <person name="Yakimov M."/>
        </authorList>
    </citation>
    <scope>NUCLEOTIDE SEQUENCE [LARGE SCALE GENOMIC DNA]</scope>
    <source>
        <strain evidence="5 6">AB-hyl4</strain>
    </source>
</reference>
<feature type="domain" description="Type II/III secretion system secretin-like" evidence="4">
    <location>
        <begin position="876"/>
        <end position="1060"/>
    </location>
</feature>
<evidence type="ECO:0000256" key="1">
    <source>
        <dbReference type="RuleBase" id="RU004003"/>
    </source>
</evidence>
<dbReference type="RefSeq" id="WP_425345557.1">
    <property type="nucleotide sequence ID" value="NZ_JBGUBD010000005.1"/>
</dbReference>
<feature type="region of interest" description="Disordered" evidence="3">
    <location>
        <begin position="662"/>
        <end position="706"/>
    </location>
</feature>
<dbReference type="InterPro" id="IPR051808">
    <property type="entry name" value="Type_IV_pilus_biogenesis"/>
</dbReference>
<name>A0ABV4U7A5_9BACT</name>
<gene>
    <name evidence="5" type="ORF">ACERK3_10020</name>
</gene>
<evidence type="ECO:0000259" key="4">
    <source>
        <dbReference type="Pfam" id="PF00263"/>
    </source>
</evidence>
<dbReference type="Proteomes" id="UP001575105">
    <property type="component" value="Unassembled WGS sequence"/>
</dbReference>
<evidence type="ECO:0000313" key="5">
    <source>
        <dbReference type="EMBL" id="MFA9478631.1"/>
    </source>
</evidence>
<dbReference type="EMBL" id="JBGUBD010000005">
    <property type="protein sequence ID" value="MFA9478631.1"/>
    <property type="molecule type" value="Genomic_DNA"/>
</dbReference>
<dbReference type="Pfam" id="PF00263">
    <property type="entry name" value="Secretin"/>
    <property type="match status" value="1"/>
</dbReference>
<organism evidence="5 6">
    <name type="scientific">Natronomicrosphaera hydrolytica</name>
    <dbReference type="NCBI Taxonomy" id="3242702"/>
    <lineage>
        <taxon>Bacteria</taxon>
        <taxon>Pseudomonadati</taxon>
        <taxon>Planctomycetota</taxon>
        <taxon>Phycisphaerae</taxon>
        <taxon>Phycisphaerales</taxon>
        <taxon>Phycisphaeraceae</taxon>
        <taxon>Natronomicrosphaera</taxon>
    </lineage>
</organism>
<accession>A0ABV4U7A5</accession>
<sequence length="1086" mass="120800">MEQFEQGDLEAARQSLRRVDHMQLPPNQRVRLFRTLQEIDRQTADAVEANGDAEAEEEVEWIALSPEELLSQADQMASEDPDAASQLYRQVIADEQASDSERGQASASLAQLRRQANRELTITREQIDLANQALERGDHAEAIERLERVQASGVSLGWFDQQRVERQLALAQRQHEASRPAEQEEVAETEAVEVAAEEDEREAVAAVVEAPAEEPADEVAEEITEVAVAEAGAEEAANGEPAARDDLFQRARSLRHQEFLAEARIAEEEGNIELAIRRYEAARELDPNHEETVDRLRALRARRQQALAPDDLISRERMDRDLRAQQAVADVRSSLNTARNRLEGGNYTAARDAVDRARVTLDREQRFLPPAQYRDLRDSAEQLAITINEQRDEEEARRQWVALQQEERDRRDARVTAERERREQINELLTRAMEMRLEMRYDRALELVDRALAIDPMNVAAQAMKMGIEDGQVLVNFREQRQDRDRRIAQQRALNIEATQPYTDLVTYPHDWPELTVRRLADMDDSMGETEANRATRAALREPLPVNFEANRLVNVIDYFRDATEQNFFVNWGALEMAGVDQDTPVSLQLSNVPAERALNLVLAQASSDFEPVQFSVIDGIVHVSTEADLRRTTDTRVYDIRDLLVQVPNFDNAPRFDLESALDSDHVGGGRGGRGGGGGGGRGGGGGGGGRGGLFGDTGSDEDPDFRTRAEMIEEIEDLVRSTVGRIDDWDEFGGDVSSMREYNGNLIIRSTADNHRSVIDLLSQLRETRAIQISVEARFLLVDQNFLENIGVDFDFQIDSPGGNFGPIRFGQDSASITNNPQTDRTPGRFQPGTSIGRPTGFGPDGFNRTGRSLDLGVSYLDDLEVNLLVHATQASQRSVSLTAPRVTFFNGQTAFVVVAQQFAFISDLEPIPDAAGFNQELSVVNSGVVLQVQGTVSADRRYVTMTLQPSLAQLDAIRQITQNAVVTIPGPGDNEVAIPISATLEAPTLQITEVAATVSVPDGGTLLLGGQRLVDEIEIEAGVPVLSKVPFINRLFTNTSTVKDERTLLILVKPSIIIQHEEEENLYPGLLDDPASYDRRSRF</sequence>
<proteinExistence type="inferred from homology"/>